<evidence type="ECO:0000259" key="3">
    <source>
        <dbReference type="PROSITE" id="PS50222"/>
    </source>
</evidence>
<dbReference type="InterPro" id="IPR011992">
    <property type="entry name" value="EF-hand-dom_pair"/>
</dbReference>
<reference evidence="4" key="1">
    <citation type="submission" date="2022-01" db="EMBL/GenBank/DDBJ databases">
        <authorList>
            <person name="Braso-Vives M."/>
        </authorList>
    </citation>
    <scope>NUCLEOTIDE SEQUENCE</scope>
</reference>
<keyword evidence="2" id="KW-0106">Calcium</keyword>
<proteinExistence type="predicted"/>
<feature type="domain" description="EF-hand" evidence="3">
    <location>
        <begin position="41"/>
        <end position="76"/>
    </location>
</feature>
<organism evidence="4 5">
    <name type="scientific">Branchiostoma lanceolatum</name>
    <name type="common">Common lancelet</name>
    <name type="synonym">Amphioxus lanceolatum</name>
    <dbReference type="NCBI Taxonomy" id="7740"/>
    <lineage>
        <taxon>Eukaryota</taxon>
        <taxon>Metazoa</taxon>
        <taxon>Chordata</taxon>
        <taxon>Cephalochordata</taxon>
        <taxon>Leptocardii</taxon>
        <taxon>Amphioxiformes</taxon>
        <taxon>Branchiostomatidae</taxon>
        <taxon>Branchiostoma</taxon>
    </lineage>
</organism>
<dbReference type="InterPro" id="IPR002048">
    <property type="entry name" value="EF_hand_dom"/>
</dbReference>
<keyword evidence="5" id="KW-1185">Reference proteome</keyword>
<dbReference type="SMART" id="SM00054">
    <property type="entry name" value="EFh"/>
    <property type="match status" value="2"/>
</dbReference>
<dbReference type="InterPro" id="IPR050145">
    <property type="entry name" value="Centrin_CML-like"/>
</dbReference>
<accession>A0A8K0EKM4</accession>
<dbReference type="OrthoDB" id="9989112at2759"/>
<evidence type="ECO:0000256" key="1">
    <source>
        <dbReference type="ARBA" id="ARBA00022737"/>
    </source>
</evidence>
<dbReference type="PANTHER" id="PTHR23050">
    <property type="entry name" value="CALCIUM BINDING PROTEIN"/>
    <property type="match status" value="1"/>
</dbReference>
<dbReference type="PROSITE" id="PS50222">
    <property type="entry name" value="EF_HAND_2"/>
    <property type="match status" value="1"/>
</dbReference>
<dbReference type="EMBL" id="OV696704">
    <property type="protein sequence ID" value="CAH1251733.1"/>
    <property type="molecule type" value="Genomic_DNA"/>
</dbReference>
<dbReference type="GO" id="GO:0005509">
    <property type="term" value="F:calcium ion binding"/>
    <property type="evidence" value="ECO:0007669"/>
    <property type="project" value="InterPro"/>
</dbReference>
<evidence type="ECO:0000256" key="2">
    <source>
        <dbReference type="ARBA" id="ARBA00022837"/>
    </source>
</evidence>
<evidence type="ECO:0000313" key="4">
    <source>
        <dbReference type="EMBL" id="CAH1251733.1"/>
    </source>
</evidence>
<dbReference type="Gene3D" id="1.10.238.10">
    <property type="entry name" value="EF-hand"/>
    <property type="match status" value="1"/>
</dbReference>
<dbReference type="CDD" id="cd00051">
    <property type="entry name" value="EFh"/>
    <property type="match status" value="1"/>
</dbReference>
<dbReference type="InterPro" id="IPR018247">
    <property type="entry name" value="EF_Hand_1_Ca_BS"/>
</dbReference>
<evidence type="ECO:0000313" key="5">
    <source>
        <dbReference type="Proteomes" id="UP000838412"/>
    </source>
</evidence>
<dbReference type="SUPFAM" id="SSF47473">
    <property type="entry name" value="EF-hand"/>
    <property type="match status" value="1"/>
</dbReference>
<keyword evidence="1" id="KW-0677">Repeat</keyword>
<dbReference type="PROSITE" id="PS00018">
    <property type="entry name" value="EF_HAND_1"/>
    <property type="match status" value="1"/>
</dbReference>
<protein>
    <submittedName>
        <fullName evidence="4">RASEF protein</fullName>
    </submittedName>
</protein>
<sequence>MAAGENSADEVWSLGQLFQACDLDGSGFLEHGEFEAICGELGPDELETVFRELDSDGDGRISAEEFSGGFERVREALMNLSRKRRRTLRSQSTLEDVLEEEDVRTKLGRGLEEISW</sequence>
<gene>
    <name evidence="4" type="primary">RASEF</name>
    <name evidence="4" type="ORF">BLAG_LOCUS12037</name>
</gene>
<dbReference type="AlphaFoldDB" id="A0A8K0EKM4"/>
<name>A0A8K0EKM4_BRALA</name>
<dbReference type="Pfam" id="PF13499">
    <property type="entry name" value="EF-hand_7"/>
    <property type="match status" value="1"/>
</dbReference>
<dbReference type="Proteomes" id="UP000838412">
    <property type="component" value="Chromosome 19"/>
</dbReference>